<proteinExistence type="predicted"/>
<evidence type="ECO:0000313" key="1">
    <source>
        <dbReference type="EMBL" id="KAF2475909.1"/>
    </source>
</evidence>
<dbReference type="Proteomes" id="UP000799755">
    <property type="component" value="Unassembled WGS sequence"/>
</dbReference>
<organism evidence="1 2">
    <name type="scientific">Lindgomyces ingoldianus</name>
    <dbReference type="NCBI Taxonomy" id="673940"/>
    <lineage>
        <taxon>Eukaryota</taxon>
        <taxon>Fungi</taxon>
        <taxon>Dikarya</taxon>
        <taxon>Ascomycota</taxon>
        <taxon>Pezizomycotina</taxon>
        <taxon>Dothideomycetes</taxon>
        <taxon>Pleosporomycetidae</taxon>
        <taxon>Pleosporales</taxon>
        <taxon>Lindgomycetaceae</taxon>
        <taxon>Lindgomyces</taxon>
    </lineage>
</organism>
<gene>
    <name evidence="1" type="ORF">BDR25DRAFT_89352</name>
</gene>
<accession>A0ACB6R9A5</accession>
<protein>
    <submittedName>
        <fullName evidence="1">Alpha/beta-hydrolase</fullName>
    </submittedName>
</protein>
<comment type="caution">
    <text evidence="1">The sequence shown here is derived from an EMBL/GenBank/DDBJ whole genome shotgun (WGS) entry which is preliminary data.</text>
</comment>
<keyword evidence="2" id="KW-1185">Reference proteome</keyword>
<evidence type="ECO:0000313" key="2">
    <source>
        <dbReference type="Proteomes" id="UP000799755"/>
    </source>
</evidence>
<name>A0ACB6R9A5_9PLEO</name>
<dbReference type="EMBL" id="MU003495">
    <property type="protein sequence ID" value="KAF2475909.1"/>
    <property type="molecule type" value="Genomic_DNA"/>
</dbReference>
<reference evidence="1" key="1">
    <citation type="journal article" date="2020" name="Stud. Mycol.">
        <title>101 Dothideomycetes genomes: a test case for predicting lifestyles and emergence of pathogens.</title>
        <authorList>
            <person name="Haridas S."/>
            <person name="Albert R."/>
            <person name="Binder M."/>
            <person name="Bloem J."/>
            <person name="Labutti K."/>
            <person name="Salamov A."/>
            <person name="Andreopoulos B."/>
            <person name="Baker S."/>
            <person name="Barry K."/>
            <person name="Bills G."/>
            <person name="Bluhm B."/>
            <person name="Cannon C."/>
            <person name="Castanera R."/>
            <person name="Culley D."/>
            <person name="Daum C."/>
            <person name="Ezra D."/>
            <person name="Gonzalez J."/>
            <person name="Henrissat B."/>
            <person name="Kuo A."/>
            <person name="Liang C."/>
            <person name="Lipzen A."/>
            <person name="Lutzoni F."/>
            <person name="Magnuson J."/>
            <person name="Mondo S."/>
            <person name="Nolan M."/>
            <person name="Ohm R."/>
            <person name="Pangilinan J."/>
            <person name="Park H.-J."/>
            <person name="Ramirez L."/>
            <person name="Alfaro M."/>
            <person name="Sun H."/>
            <person name="Tritt A."/>
            <person name="Yoshinaga Y."/>
            <person name="Zwiers L.-H."/>
            <person name="Turgeon B."/>
            <person name="Goodwin S."/>
            <person name="Spatafora J."/>
            <person name="Crous P."/>
            <person name="Grigoriev I."/>
        </authorList>
    </citation>
    <scope>NUCLEOTIDE SEQUENCE</scope>
    <source>
        <strain evidence="1">ATCC 200398</strain>
    </source>
</reference>
<sequence length="379" mass="41928">MPSAYPSPGVLGLVCLFSGMVTAALWRAITYPFRSDCASTFHKDVFFAALRTMLHRITIAQSRYLSPSTTTTYLNFCKEKTLGPVTLRCSREDGTTVLAHWIGSPDAEVVVLYLHGGGYTQPATAGYCHYWHHLTEVSNALGKARSASALLLEYSLAPYERFPIQLTEVVAVLLELINERRRSPSTIILSGDSAGGGLALSLLSHLLHPHPEVRPIKLSGPLCGALLFSPWVSFQTDHDSVTRNANKDMIVPTMLRRWAAMYLDKSNEDPETDPGAVHGDSYSEPASNDATWWEGMHRIVSDVFVWSGGDEVFADPIKDFGVGFKKGWTEGGGEAERALFVETPRRSHIEPIMGFMIDRQKNGDDQEAVEVWLNGRLEK</sequence>